<evidence type="ECO:0000313" key="2">
    <source>
        <dbReference type="Proteomes" id="UP000799764"/>
    </source>
</evidence>
<evidence type="ECO:0000313" key="1">
    <source>
        <dbReference type="EMBL" id="KAF2442515.1"/>
    </source>
</evidence>
<comment type="caution">
    <text evidence="1">The sequence shown here is derived from an EMBL/GenBank/DDBJ whole genome shotgun (WGS) entry which is preliminary data.</text>
</comment>
<proteinExistence type="predicted"/>
<dbReference type="PANTHER" id="PTHR38790">
    <property type="entry name" value="2EXR DOMAIN-CONTAINING PROTEIN-RELATED"/>
    <property type="match status" value="1"/>
</dbReference>
<dbReference type="EMBL" id="MU001504">
    <property type="protein sequence ID" value="KAF2442515.1"/>
    <property type="molecule type" value="Genomic_DNA"/>
</dbReference>
<accession>A0A9P4PEG0</accession>
<dbReference type="AlphaFoldDB" id="A0A9P4PEG0"/>
<gene>
    <name evidence="1" type="ORF">P171DRAFT_474860</name>
</gene>
<reference evidence="1" key="1">
    <citation type="journal article" date="2020" name="Stud. Mycol.">
        <title>101 Dothideomycetes genomes: a test case for predicting lifestyles and emergence of pathogens.</title>
        <authorList>
            <person name="Haridas S."/>
            <person name="Albert R."/>
            <person name="Binder M."/>
            <person name="Bloem J."/>
            <person name="Labutti K."/>
            <person name="Salamov A."/>
            <person name="Andreopoulos B."/>
            <person name="Baker S."/>
            <person name="Barry K."/>
            <person name="Bills G."/>
            <person name="Bluhm B."/>
            <person name="Cannon C."/>
            <person name="Castanera R."/>
            <person name="Culley D."/>
            <person name="Daum C."/>
            <person name="Ezra D."/>
            <person name="Gonzalez J."/>
            <person name="Henrissat B."/>
            <person name="Kuo A."/>
            <person name="Liang C."/>
            <person name="Lipzen A."/>
            <person name="Lutzoni F."/>
            <person name="Magnuson J."/>
            <person name="Mondo S."/>
            <person name="Nolan M."/>
            <person name="Ohm R."/>
            <person name="Pangilinan J."/>
            <person name="Park H.-J."/>
            <person name="Ramirez L."/>
            <person name="Alfaro M."/>
            <person name="Sun H."/>
            <person name="Tritt A."/>
            <person name="Yoshinaga Y."/>
            <person name="Zwiers L.-H."/>
            <person name="Turgeon B."/>
            <person name="Goodwin S."/>
            <person name="Spatafora J."/>
            <person name="Crous P."/>
            <person name="Grigoriev I."/>
        </authorList>
    </citation>
    <scope>NUCLEOTIDE SEQUENCE</scope>
    <source>
        <strain evidence="1">CBS 690.94</strain>
    </source>
</reference>
<dbReference type="Proteomes" id="UP000799764">
    <property type="component" value="Unassembled WGS sequence"/>
</dbReference>
<organism evidence="1 2">
    <name type="scientific">Karstenula rhodostoma CBS 690.94</name>
    <dbReference type="NCBI Taxonomy" id="1392251"/>
    <lineage>
        <taxon>Eukaryota</taxon>
        <taxon>Fungi</taxon>
        <taxon>Dikarya</taxon>
        <taxon>Ascomycota</taxon>
        <taxon>Pezizomycotina</taxon>
        <taxon>Dothideomycetes</taxon>
        <taxon>Pleosporomycetidae</taxon>
        <taxon>Pleosporales</taxon>
        <taxon>Massarineae</taxon>
        <taxon>Didymosphaeriaceae</taxon>
        <taxon>Karstenula</taxon>
    </lineage>
</organism>
<name>A0A9P4PEG0_9PLEO</name>
<dbReference type="PANTHER" id="PTHR38790:SF4">
    <property type="entry name" value="2EXR DOMAIN-CONTAINING PROTEIN"/>
    <property type="match status" value="1"/>
</dbReference>
<sequence>MMSLPESASELVPFQLEMQRESGLLCASLTKRDADESLLLHLPMELRLEIYETAIGTPTWEIGGRYGCGSRIDLVKKKKNTWNAFHLTAVCRQIHAETIGLVMKRSTFAVRGPLRRLNLWLENMPYIKREHITSLQFCGNLNFMCMACAALWAREPLLLDTLPGLKHVHAKIIYHKHSDDRVDRYRDDMSESVWKQVMEILKVQKADRPTVRFQISSVKTSKTPEHSIVTSKDI</sequence>
<protein>
    <submittedName>
        <fullName evidence="1">Uncharacterized protein</fullName>
    </submittedName>
</protein>
<keyword evidence="2" id="KW-1185">Reference proteome</keyword>